<dbReference type="Gene3D" id="3.80.10.10">
    <property type="entry name" value="Ribonuclease Inhibitor"/>
    <property type="match status" value="1"/>
</dbReference>
<dbReference type="Proteomes" id="UP001341281">
    <property type="component" value="Chromosome 08"/>
</dbReference>
<keyword evidence="2" id="KW-1185">Reference proteome</keyword>
<proteinExistence type="predicted"/>
<reference evidence="1 2" key="1">
    <citation type="submission" date="2024-02" db="EMBL/GenBank/DDBJ databases">
        <title>High-quality chromosome-scale genome assembly of Pensacola bahiagrass (Paspalum notatum Flugge var. saurae).</title>
        <authorList>
            <person name="Vega J.M."/>
            <person name="Podio M."/>
            <person name="Orjuela J."/>
            <person name="Siena L.A."/>
            <person name="Pessino S.C."/>
            <person name="Combes M.C."/>
            <person name="Mariac C."/>
            <person name="Albertini E."/>
            <person name="Pupilli F."/>
            <person name="Ortiz J.P.A."/>
            <person name="Leblanc O."/>
        </authorList>
    </citation>
    <scope>NUCLEOTIDE SEQUENCE [LARGE SCALE GENOMIC DNA]</scope>
    <source>
        <strain evidence="1">R1</strain>
        <tissue evidence="1">Leaf</tissue>
    </source>
</reference>
<dbReference type="AlphaFoldDB" id="A0AAQ3ULU8"/>
<accession>A0AAQ3ULU8</accession>
<name>A0AAQ3ULU8_PASNO</name>
<evidence type="ECO:0000313" key="1">
    <source>
        <dbReference type="EMBL" id="WVZ91584.1"/>
    </source>
</evidence>
<gene>
    <name evidence="1" type="ORF">U9M48_037734</name>
</gene>
<organism evidence="1 2">
    <name type="scientific">Paspalum notatum var. saurae</name>
    <dbReference type="NCBI Taxonomy" id="547442"/>
    <lineage>
        <taxon>Eukaryota</taxon>
        <taxon>Viridiplantae</taxon>
        <taxon>Streptophyta</taxon>
        <taxon>Embryophyta</taxon>
        <taxon>Tracheophyta</taxon>
        <taxon>Spermatophyta</taxon>
        <taxon>Magnoliopsida</taxon>
        <taxon>Liliopsida</taxon>
        <taxon>Poales</taxon>
        <taxon>Poaceae</taxon>
        <taxon>PACMAD clade</taxon>
        <taxon>Panicoideae</taxon>
        <taxon>Andropogonodae</taxon>
        <taxon>Paspaleae</taxon>
        <taxon>Paspalinae</taxon>
        <taxon>Paspalum</taxon>
    </lineage>
</organism>
<sequence>MPVWIKGLRNFVKLKVLRTFLTDSDGTMQLLGNLPNLAILKLQSGTFEVQVLRLDFQTDAFPSLVALELCCAQRHKRRFESVEFQAGGAPKLEEVLSFTYRGNAAIIKDGLFSGLASLPNLKRFEPNLP</sequence>
<dbReference type="EMBL" id="CP144752">
    <property type="protein sequence ID" value="WVZ91584.1"/>
    <property type="molecule type" value="Genomic_DNA"/>
</dbReference>
<evidence type="ECO:0000313" key="2">
    <source>
        <dbReference type="Proteomes" id="UP001341281"/>
    </source>
</evidence>
<dbReference type="InterPro" id="IPR032675">
    <property type="entry name" value="LRR_dom_sf"/>
</dbReference>
<protein>
    <submittedName>
        <fullName evidence="1">Uncharacterized protein</fullName>
    </submittedName>
</protein>